<keyword evidence="1" id="KW-0175">Coiled coil</keyword>
<feature type="non-terminal residue" evidence="3">
    <location>
        <position position="1"/>
    </location>
</feature>
<feature type="compositionally biased region" description="Acidic residues" evidence="2">
    <location>
        <begin position="1"/>
        <end position="15"/>
    </location>
</feature>
<feature type="region of interest" description="Disordered" evidence="2">
    <location>
        <begin position="179"/>
        <end position="216"/>
    </location>
</feature>
<dbReference type="EMBL" id="LXQA010010248">
    <property type="protein sequence ID" value="MCH86398.1"/>
    <property type="molecule type" value="Genomic_DNA"/>
</dbReference>
<comment type="caution">
    <text evidence="3">The sequence shown here is derived from an EMBL/GenBank/DDBJ whole genome shotgun (WGS) entry which is preliminary data.</text>
</comment>
<keyword evidence="4" id="KW-1185">Reference proteome</keyword>
<evidence type="ECO:0000256" key="2">
    <source>
        <dbReference type="SAM" id="MobiDB-lite"/>
    </source>
</evidence>
<feature type="coiled-coil region" evidence="1">
    <location>
        <begin position="282"/>
        <end position="375"/>
    </location>
</feature>
<protein>
    <submittedName>
        <fullName evidence="3">Uncharacterized protein</fullName>
    </submittedName>
</protein>
<feature type="region of interest" description="Disordered" evidence="2">
    <location>
        <begin position="1"/>
        <end position="61"/>
    </location>
</feature>
<organism evidence="3 4">
    <name type="scientific">Trifolium medium</name>
    <dbReference type="NCBI Taxonomy" id="97028"/>
    <lineage>
        <taxon>Eukaryota</taxon>
        <taxon>Viridiplantae</taxon>
        <taxon>Streptophyta</taxon>
        <taxon>Embryophyta</taxon>
        <taxon>Tracheophyta</taxon>
        <taxon>Spermatophyta</taxon>
        <taxon>Magnoliopsida</taxon>
        <taxon>eudicotyledons</taxon>
        <taxon>Gunneridae</taxon>
        <taxon>Pentapetalae</taxon>
        <taxon>rosids</taxon>
        <taxon>fabids</taxon>
        <taxon>Fabales</taxon>
        <taxon>Fabaceae</taxon>
        <taxon>Papilionoideae</taxon>
        <taxon>50 kb inversion clade</taxon>
        <taxon>NPAAA clade</taxon>
        <taxon>Hologalegina</taxon>
        <taxon>IRL clade</taxon>
        <taxon>Trifolieae</taxon>
        <taxon>Trifolium</taxon>
    </lineage>
</organism>
<gene>
    <name evidence="3" type="ORF">A2U01_0007255</name>
</gene>
<proteinExistence type="predicted"/>
<evidence type="ECO:0000313" key="4">
    <source>
        <dbReference type="Proteomes" id="UP000265520"/>
    </source>
</evidence>
<name>A0A392MI41_9FABA</name>
<evidence type="ECO:0000256" key="1">
    <source>
        <dbReference type="SAM" id="Coils"/>
    </source>
</evidence>
<evidence type="ECO:0000313" key="3">
    <source>
        <dbReference type="EMBL" id="MCH86398.1"/>
    </source>
</evidence>
<accession>A0A392MI41</accession>
<dbReference type="AlphaFoldDB" id="A0A392MI41"/>
<feature type="compositionally biased region" description="Polar residues" evidence="2">
    <location>
        <begin position="41"/>
        <end position="57"/>
    </location>
</feature>
<reference evidence="3 4" key="1">
    <citation type="journal article" date="2018" name="Front. Plant Sci.">
        <title>Red Clover (Trifolium pratense) and Zigzag Clover (T. medium) - A Picture of Genomic Similarities and Differences.</title>
        <authorList>
            <person name="Dluhosova J."/>
            <person name="Istvanek J."/>
            <person name="Nedelnik J."/>
            <person name="Repkova J."/>
        </authorList>
    </citation>
    <scope>NUCLEOTIDE SEQUENCE [LARGE SCALE GENOMIC DNA]</scope>
    <source>
        <strain evidence="4">cv. 10/8</strain>
        <tissue evidence="3">Leaf</tissue>
    </source>
</reference>
<sequence length="422" mass="46897">TDAGDLSDTDDEVDEDIRSHFNRPPPKRVPKKGGEIVESVRPSTSGCWDNGSPSGGDSRSEDVFPCVPRFRRSWSHRHFKRKPRAYFFNVDELTPSELALLQRLLAYSAKLKGVFINTRNVLSQKDRLQRSVLFAEMADDLDYLHEMVGRFPVVNGPVDANVGTAADIENVLYRLTDQGNDQGNMELGSDMEGRRKKRHERDADEGDPSSKKCKLGVPGAHEVTNVQTGVTSPLPSSSTPLSVDFLLAPFSQLSITSELSKSAALLASGPVSFKPVPLGVRVEELEREVALLNDVAVAQSKEHESKRKALRKKVKELEKSNGELEKSNRELEARVSSFEKDIKEHGQPAVLYASLKQERSQLADSRDRLQKAAAIGIRVFALGFEDALKQVEESYPEVELDRSIFKPPNRYATKTQPSVADD</sequence>
<dbReference type="Proteomes" id="UP000265520">
    <property type="component" value="Unassembled WGS sequence"/>
</dbReference>